<proteinExistence type="predicted"/>
<keyword evidence="1" id="KW-0472">Membrane</keyword>
<dbReference type="RefSeq" id="WP_330134777.1">
    <property type="nucleotide sequence ID" value="NZ_JAUTXY010000009.1"/>
</dbReference>
<evidence type="ECO:0000256" key="1">
    <source>
        <dbReference type="SAM" id="Phobius"/>
    </source>
</evidence>
<sequence>MATATPVRIDTASRDQALTESKTAGVVLLVIMVVLGGLAVAFVAGSPLLGVAAAAAIGVGAPVLAALL</sequence>
<comment type="caution">
    <text evidence="2">The sequence shown here is derived from an EMBL/GenBank/DDBJ whole genome shotgun (WGS) entry which is preliminary data.</text>
</comment>
<dbReference type="Proteomes" id="UP001336020">
    <property type="component" value="Unassembled WGS sequence"/>
</dbReference>
<feature type="transmembrane region" description="Helical" evidence="1">
    <location>
        <begin position="48"/>
        <end position="67"/>
    </location>
</feature>
<gene>
    <name evidence="2" type="ORF">Q7514_18675</name>
</gene>
<reference evidence="2 3" key="1">
    <citation type="submission" date="2023-07" db="EMBL/GenBank/DDBJ databases">
        <authorList>
            <person name="Girao M."/>
            <person name="Carvalho M.F."/>
        </authorList>
    </citation>
    <scope>NUCLEOTIDE SEQUENCE [LARGE SCALE GENOMIC DNA]</scope>
    <source>
        <strain evidence="2 3">YIM65754</strain>
    </source>
</reference>
<keyword evidence="3" id="KW-1185">Reference proteome</keyword>
<keyword evidence="1" id="KW-1133">Transmembrane helix</keyword>
<name>A0ABU7LDF7_9NOCA</name>
<protein>
    <submittedName>
        <fullName evidence="2">Uncharacterized protein</fullName>
    </submittedName>
</protein>
<accession>A0ABU7LDF7</accession>
<keyword evidence="1" id="KW-0812">Transmembrane</keyword>
<organism evidence="2 3">
    <name type="scientific">Rhodococcus artemisiae</name>
    <dbReference type="NCBI Taxonomy" id="714159"/>
    <lineage>
        <taxon>Bacteria</taxon>
        <taxon>Bacillati</taxon>
        <taxon>Actinomycetota</taxon>
        <taxon>Actinomycetes</taxon>
        <taxon>Mycobacteriales</taxon>
        <taxon>Nocardiaceae</taxon>
        <taxon>Rhodococcus</taxon>
    </lineage>
</organism>
<dbReference type="EMBL" id="JAUTXY010000009">
    <property type="protein sequence ID" value="MEE2059545.1"/>
    <property type="molecule type" value="Genomic_DNA"/>
</dbReference>
<feature type="transmembrane region" description="Helical" evidence="1">
    <location>
        <begin position="23"/>
        <end position="42"/>
    </location>
</feature>
<evidence type="ECO:0000313" key="3">
    <source>
        <dbReference type="Proteomes" id="UP001336020"/>
    </source>
</evidence>
<evidence type="ECO:0000313" key="2">
    <source>
        <dbReference type="EMBL" id="MEE2059545.1"/>
    </source>
</evidence>